<evidence type="ECO:0000259" key="6">
    <source>
        <dbReference type="Pfam" id="PF12708"/>
    </source>
</evidence>
<dbReference type="InterPro" id="IPR006626">
    <property type="entry name" value="PbH1"/>
</dbReference>
<dbReference type="Pfam" id="PF12708">
    <property type="entry name" value="Pect-lyase_RHGA_epim"/>
    <property type="match status" value="1"/>
</dbReference>
<evidence type="ECO:0000313" key="8">
    <source>
        <dbReference type="Proteomes" id="UP000184509"/>
    </source>
</evidence>
<dbReference type="InterPro" id="IPR011050">
    <property type="entry name" value="Pectin_lyase_fold/virulence"/>
</dbReference>
<dbReference type="EMBL" id="FQTV01000004">
    <property type="protein sequence ID" value="SHE92985.1"/>
    <property type="molecule type" value="Genomic_DNA"/>
</dbReference>
<dbReference type="SUPFAM" id="SSF51126">
    <property type="entry name" value="Pectin lyase-like"/>
    <property type="match status" value="1"/>
</dbReference>
<feature type="domain" description="Rhamnogalacturonase A/B/Epimerase-like pectate lyase" evidence="6">
    <location>
        <begin position="52"/>
        <end position="106"/>
    </location>
</feature>
<keyword evidence="2 4" id="KW-0378">Hydrolase</keyword>
<dbReference type="InterPro" id="IPR024535">
    <property type="entry name" value="RHGA/B-epi-like_pectate_lyase"/>
</dbReference>
<proteinExistence type="inferred from homology"/>
<dbReference type="Gene3D" id="2.160.20.10">
    <property type="entry name" value="Single-stranded right-handed beta-helix, Pectin lyase-like"/>
    <property type="match status" value="1"/>
</dbReference>
<evidence type="ECO:0000256" key="3">
    <source>
        <dbReference type="ARBA" id="ARBA00023295"/>
    </source>
</evidence>
<feature type="chain" id="PRO_5013313591" evidence="5">
    <location>
        <begin position="29"/>
        <end position="468"/>
    </location>
</feature>
<dbReference type="AlphaFoldDB" id="A0A1M4XHK0"/>
<name>A0A1M4XHK0_9BACE</name>
<dbReference type="Pfam" id="PF00295">
    <property type="entry name" value="Glyco_hydro_28"/>
    <property type="match status" value="1"/>
</dbReference>
<evidence type="ECO:0000313" key="7">
    <source>
        <dbReference type="EMBL" id="SHE92985.1"/>
    </source>
</evidence>
<gene>
    <name evidence="7" type="ORF">SAMN05444405_10440</name>
</gene>
<dbReference type="Proteomes" id="UP000184509">
    <property type="component" value="Unassembled WGS sequence"/>
</dbReference>
<reference evidence="7 8" key="1">
    <citation type="submission" date="2016-11" db="EMBL/GenBank/DDBJ databases">
        <authorList>
            <person name="Jaros S."/>
            <person name="Januszkiewicz K."/>
            <person name="Wedrychowicz H."/>
        </authorList>
    </citation>
    <scope>NUCLEOTIDE SEQUENCE [LARGE SCALE GENOMIC DNA]</scope>
    <source>
        <strain evidence="7 8">DSM 26991</strain>
    </source>
</reference>
<sequence length="468" mass="52248">MVKALNNATMKKIICLSLFLLFANIMFAQNEQALYESILSKITPPSIPEKTVNITRYGAKGDGVKDCKPAFDKAMKAALKSKGGFHIVVPAGVYFIKGPIHFVSNVCLDLAEGAELKFSDNPADYLPVVSTSWEGTFVSNYSPFIYGYEVENVSIIGKGKIDGNAQNTFGTWRSNQEKDVERTRYVNHNNVPFAERSFGEGHYLRPQLIQFYKSKNILLEGVFITNSPFWCIHLLKSENITCRKLKYDAKLVNNDGIDPEYSKNILIEDIDFNNGDDNVAIKAGRDNEGRATATPSENIIIRNCRFKGLHGVVLGSEMSSGIQNVFVRDCSFAGYCKRGIYFKTNPDRGGFIRHIYINNVEFDNVEDLFFITSAYARTETNQFNVTDICDVYVNGLKCKKASNAGLVIQGYPKNIVHDIHFKNVEVQEAKIGVSFTNAERIEMSNVTIGGIVGAPSTVSDKDKIFEKK</sequence>
<dbReference type="GO" id="GO:0004650">
    <property type="term" value="F:polygalacturonase activity"/>
    <property type="evidence" value="ECO:0007669"/>
    <property type="project" value="InterPro"/>
</dbReference>
<organism evidence="7 8">
    <name type="scientific">Bacteroides luti</name>
    <dbReference type="NCBI Taxonomy" id="1297750"/>
    <lineage>
        <taxon>Bacteria</taxon>
        <taxon>Pseudomonadati</taxon>
        <taxon>Bacteroidota</taxon>
        <taxon>Bacteroidia</taxon>
        <taxon>Bacteroidales</taxon>
        <taxon>Bacteroidaceae</taxon>
        <taxon>Bacteroides</taxon>
    </lineage>
</organism>
<keyword evidence="5" id="KW-0732">Signal</keyword>
<evidence type="ECO:0000256" key="4">
    <source>
        <dbReference type="RuleBase" id="RU361169"/>
    </source>
</evidence>
<evidence type="ECO:0000256" key="1">
    <source>
        <dbReference type="ARBA" id="ARBA00008834"/>
    </source>
</evidence>
<dbReference type="InterPro" id="IPR000743">
    <property type="entry name" value="Glyco_hydro_28"/>
</dbReference>
<dbReference type="PANTHER" id="PTHR31339:SF9">
    <property type="entry name" value="PLASMIN AND FIBRONECTIN-BINDING PROTEIN A"/>
    <property type="match status" value="1"/>
</dbReference>
<dbReference type="STRING" id="1297750.SAMN05444405_10440"/>
<keyword evidence="8" id="KW-1185">Reference proteome</keyword>
<evidence type="ECO:0000256" key="5">
    <source>
        <dbReference type="SAM" id="SignalP"/>
    </source>
</evidence>
<dbReference type="InterPro" id="IPR012334">
    <property type="entry name" value="Pectin_lyas_fold"/>
</dbReference>
<protein>
    <submittedName>
        <fullName evidence="7">Glycosyl hydrolases family 28</fullName>
    </submittedName>
</protein>
<keyword evidence="3 4" id="KW-0326">Glycosidase</keyword>
<comment type="similarity">
    <text evidence="1 4">Belongs to the glycosyl hydrolase 28 family.</text>
</comment>
<accession>A0A1M4XHK0</accession>
<dbReference type="InterPro" id="IPR051801">
    <property type="entry name" value="GH28_Enzymes"/>
</dbReference>
<dbReference type="PANTHER" id="PTHR31339">
    <property type="entry name" value="PECTIN LYASE-RELATED"/>
    <property type="match status" value="1"/>
</dbReference>
<feature type="signal peptide" evidence="5">
    <location>
        <begin position="1"/>
        <end position="28"/>
    </location>
</feature>
<evidence type="ECO:0000256" key="2">
    <source>
        <dbReference type="ARBA" id="ARBA00022801"/>
    </source>
</evidence>
<dbReference type="SMART" id="SM00710">
    <property type="entry name" value="PbH1"/>
    <property type="match status" value="5"/>
</dbReference>
<dbReference type="GO" id="GO:0005975">
    <property type="term" value="P:carbohydrate metabolic process"/>
    <property type="evidence" value="ECO:0007669"/>
    <property type="project" value="InterPro"/>
</dbReference>